<dbReference type="GO" id="GO:0005789">
    <property type="term" value="C:endoplasmic reticulum membrane"/>
    <property type="evidence" value="ECO:0007669"/>
    <property type="project" value="UniProtKB-SubCell"/>
</dbReference>
<dbReference type="GO" id="GO:0000030">
    <property type="term" value="F:mannosyltransferase activity"/>
    <property type="evidence" value="ECO:0007669"/>
    <property type="project" value="InterPro"/>
</dbReference>
<dbReference type="WBParaSite" id="jg10420.1">
    <property type="protein sequence ID" value="jg10420.1"/>
    <property type="gene ID" value="jg10420"/>
</dbReference>
<comment type="pathway">
    <text evidence="2">Protein modification; protein glycosylation.</text>
</comment>
<feature type="region of interest" description="Disordered" evidence="9">
    <location>
        <begin position="203"/>
        <end position="223"/>
    </location>
</feature>
<evidence type="ECO:0000256" key="5">
    <source>
        <dbReference type="ARBA" id="ARBA00022692"/>
    </source>
</evidence>
<evidence type="ECO:0000256" key="7">
    <source>
        <dbReference type="ARBA" id="ARBA00022989"/>
    </source>
</evidence>
<name>A0A915CM29_9BILA</name>
<dbReference type="Gene3D" id="3.40.50.2000">
    <property type="entry name" value="Glycogen Phosphorylase B"/>
    <property type="match status" value="1"/>
</dbReference>
<evidence type="ECO:0000256" key="9">
    <source>
        <dbReference type="SAM" id="MobiDB-lite"/>
    </source>
</evidence>
<dbReference type="PANTHER" id="PTHR13036:SF0">
    <property type="entry name" value="CHITOBIOSYLDIPHOSPHODOLICHOL BETA-MANNOSYLTRANSFERASE"/>
    <property type="match status" value="1"/>
</dbReference>
<evidence type="ECO:0000313" key="10">
    <source>
        <dbReference type="Proteomes" id="UP000887574"/>
    </source>
</evidence>
<protein>
    <submittedName>
        <fullName evidence="11">Chitobiosyldiphosphodolichol beta-mannosyltransferase</fullName>
    </submittedName>
</protein>
<keyword evidence="4" id="KW-0808">Transferase</keyword>
<accession>A0A915CM29</accession>
<dbReference type="Proteomes" id="UP000887574">
    <property type="component" value="Unplaced"/>
</dbReference>
<sequence length="223" mass="24722">MSIADFAGIASGKHWQNGAGMDKPVDSATLFSSKDSEGKVQSNSNRPFLLVSSTSWTEDEDFGILLDALKDYEKQAQMANNNSISQPDSLLLPKLLVVITGKGPQQAFYLERIAKMRMQNVHIVTAWLAAEDYPKLLACADLGVSLHTSTSGVDLPMKSLDKLKKSLSGKSTTWDEQWDAAFWPVVQSMSVTPPLHEEMNRWERFQSNEEDGTDTEPLIGQQE</sequence>
<dbReference type="AlphaFoldDB" id="A0A915CM29"/>
<keyword evidence="8" id="KW-0472">Membrane</keyword>
<evidence type="ECO:0000256" key="8">
    <source>
        <dbReference type="ARBA" id="ARBA00023136"/>
    </source>
</evidence>
<keyword evidence="3" id="KW-0328">Glycosyltransferase</keyword>
<evidence type="ECO:0000256" key="6">
    <source>
        <dbReference type="ARBA" id="ARBA00022824"/>
    </source>
</evidence>
<proteinExistence type="predicted"/>
<organism evidence="10 11">
    <name type="scientific">Ditylenchus dipsaci</name>
    <dbReference type="NCBI Taxonomy" id="166011"/>
    <lineage>
        <taxon>Eukaryota</taxon>
        <taxon>Metazoa</taxon>
        <taxon>Ecdysozoa</taxon>
        <taxon>Nematoda</taxon>
        <taxon>Chromadorea</taxon>
        <taxon>Rhabditida</taxon>
        <taxon>Tylenchina</taxon>
        <taxon>Tylenchomorpha</taxon>
        <taxon>Sphaerularioidea</taxon>
        <taxon>Anguinidae</taxon>
        <taxon>Anguininae</taxon>
        <taxon>Ditylenchus</taxon>
    </lineage>
</organism>
<evidence type="ECO:0000256" key="3">
    <source>
        <dbReference type="ARBA" id="ARBA00022676"/>
    </source>
</evidence>
<evidence type="ECO:0000256" key="2">
    <source>
        <dbReference type="ARBA" id="ARBA00004922"/>
    </source>
</evidence>
<comment type="subcellular location">
    <subcellularLocation>
        <location evidence="1">Endoplasmic reticulum membrane</location>
        <topology evidence="1">Single-pass membrane protein</topology>
    </subcellularLocation>
</comment>
<dbReference type="PANTHER" id="PTHR13036">
    <property type="entry name" value="BETA1,4 MANNOSYLTRANSFERASE"/>
    <property type="match status" value="1"/>
</dbReference>
<reference evidence="11" key="1">
    <citation type="submission" date="2022-11" db="UniProtKB">
        <authorList>
            <consortium name="WormBaseParasite"/>
        </authorList>
    </citation>
    <scope>IDENTIFICATION</scope>
</reference>
<evidence type="ECO:0000256" key="1">
    <source>
        <dbReference type="ARBA" id="ARBA00004389"/>
    </source>
</evidence>
<keyword evidence="5" id="KW-0812">Transmembrane</keyword>
<keyword evidence="6" id="KW-0256">Endoplasmic reticulum</keyword>
<dbReference type="InterPro" id="IPR026051">
    <property type="entry name" value="ALG1-like"/>
</dbReference>
<evidence type="ECO:0000313" key="11">
    <source>
        <dbReference type="WBParaSite" id="jg10420.1"/>
    </source>
</evidence>
<keyword evidence="10" id="KW-1185">Reference proteome</keyword>
<evidence type="ECO:0000256" key="4">
    <source>
        <dbReference type="ARBA" id="ARBA00022679"/>
    </source>
</evidence>
<keyword evidence="7" id="KW-1133">Transmembrane helix</keyword>